<feature type="transmembrane region" description="Helical" evidence="5">
    <location>
        <begin position="335"/>
        <end position="355"/>
    </location>
</feature>
<feature type="transmembrane region" description="Helical" evidence="5">
    <location>
        <begin position="297"/>
        <end position="314"/>
    </location>
</feature>
<dbReference type="GO" id="GO:0005886">
    <property type="term" value="C:plasma membrane"/>
    <property type="evidence" value="ECO:0007669"/>
    <property type="project" value="UniProtKB-SubCell"/>
</dbReference>
<keyword evidence="4 5" id="KW-0472">Membrane</keyword>
<evidence type="ECO:0000256" key="1">
    <source>
        <dbReference type="ARBA" id="ARBA00004651"/>
    </source>
</evidence>
<dbReference type="HOGENOM" id="CLU_001265_59_7_11"/>
<dbReference type="GO" id="GO:0022857">
    <property type="term" value="F:transmembrane transporter activity"/>
    <property type="evidence" value="ECO:0007669"/>
    <property type="project" value="InterPro"/>
</dbReference>
<dbReference type="SUPFAM" id="SSF103473">
    <property type="entry name" value="MFS general substrate transporter"/>
    <property type="match status" value="1"/>
</dbReference>
<protein>
    <submittedName>
        <fullName evidence="7">Arabinose efflux permease family protein</fullName>
    </submittedName>
</protein>
<dbReference type="PANTHER" id="PTHR11360">
    <property type="entry name" value="MONOCARBOXYLATE TRANSPORTER"/>
    <property type="match status" value="1"/>
</dbReference>
<keyword evidence="3 5" id="KW-1133">Transmembrane helix</keyword>
<dbReference type="InterPro" id="IPR036259">
    <property type="entry name" value="MFS_trans_sf"/>
</dbReference>
<dbReference type="Proteomes" id="UP000021053">
    <property type="component" value="Unassembled WGS sequence"/>
</dbReference>
<feature type="transmembrane region" description="Helical" evidence="5">
    <location>
        <begin position="136"/>
        <end position="160"/>
    </location>
</feature>
<evidence type="ECO:0000259" key="6">
    <source>
        <dbReference type="PROSITE" id="PS50850"/>
    </source>
</evidence>
<accession>A0A010YMU7</accession>
<dbReference type="PATRIC" id="fig|927661.3.peg.2620"/>
<dbReference type="EMBL" id="JFBT01000001">
    <property type="protein sequence ID" value="EXG81540.1"/>
    <property type="molecule type" value="Genomic_DNA"/>
</dbReference>
<evidence type="ECO:0000256" key="2">
    <source>
        <dbReference type="ARBA" id="ARBA00022692"/>
    </source>
</evidence>
<evidence type="ECO:0000313" key="7">
    <source>
        <dbReference type="EMBL" id="EXG81540.1"/>
    </source>
</evidence>
<comment type="caution">
    <text evidence="7">The sequence shown here is derived from an EMBL/GenBank/DDBJ whole genome shotgun (WGS) entry which is preliminary data.</text>
</comment>
<dbReference type="Pfam" id="PF07690">
    <property type="entry name" value="MFS_1"/>
    <property type="match status" value="1"/>
</dbReference>
<dbReference type="PANTHER" id="PTHR11360:SF304">
    <property type="entry name" value="MFS DOMAIN-CONTAINING PROTEIN"/>
    <property type="match status" value="1"/>
</dbReference>
<feature type="transmembrane region" description="Helical" evidence="5">
    <location>
        <begin position="80"/>
        <end position="99"/>
    </location>
</feature>
<dbReference type="Gene3D" id="1.20.1250.20">
    <property type="entry name" value="MFS general substrate transporter like domains"/>
    <property type="match status" value="2"/>
</dbReference>
<evidence type="ECO:0000256" key="4">
    <source>
        <dbReference type="ARBA" id="ARBA00023136"/>
    </source>
</evidence>
<dbReference type="AlphaFoldDB" id="A0A010YMU7"/>
<keyword evidence="2 5" id="KW-0812">Transmembrane</keyword>
<feature type="transmembrane region" description="Helical" evidence="5">
    <location>
        <begin position="111"/>
        <end position="130"/>
    </location>
</feature>
<feature type="transmembrane region" description="Helical" evidence="5">
    <location>
        <begin position="43"/>
        <end position="60"/>
    </location>
</feature>
<dbReference type="InterPro" id="IPR011701">
    <property type="entry name" value="MFS"/>
</dbReference>
<proteinExistence type="predicted"/>
<name>A0A010YMU7_9ACTN</name>
<keyword evidence="8" id="KW-1185">Reference proteome</keyword>
<feature type="transmembrane region" description="Helical" evidence="5">
    <location>
        <begin position="271"/>
        <end position="291"/>
    </location>
</feature>
<feature type="transmembrane region" description="Helical" evidence="5">
    <location>
        <begin position="198"/>
        <end position="221"/>
    </location>
</feature>
<sequence>MSTSEMSKPDGQTDGYREVKDVNGRVYRVGETDQQILGRSRRWMVILPWFAMMAISSSEYAFTSAEETLSSAHNWHGSHIFWLLGVWVFFQAAVAFPVGKLRESGRLPVKAAMMLGAIGTVLGYVALAYAPNVFWAYLGFGFFGGTGAGIVYATCVNIVGKWYPERKGGKTGFVNGGFAYGSVPFIFLFKSYMDTSNYSGLLLVVGLFLAFAVAASGFFMADPPKNWWPPHVDPLRASADDPRIRRSLEMNPPAVKQYTPMEAVRTGILPLMWFCLLCTAGINIFGIAFQVPFGDEMGFAGGIVALAMSLKAIVNGTGRGVIGWISDRYGRRRTLIFVCFVLGLSQYAVYFSGSIGSLPLFLLASMVSGFGGGAIFPLFAAMTADYFGENNNASNYGLVYSSKLVSGLVGSGLGAVVVATWGYGGAFILAGSIGLGAGCLAFFLKQPGRNLRDLRQESVALSA</sequence>
<organism evidence="7 8">
    <name type="scientific">Cryptosporangium arvum DSM 44712</name>
    <dbReference type="NCBI Taxonomy" id="927661"/>
    <lineage>
        <taxon>Bacteria</taxon>
        <taxon>Bacillati</taxon>
        <taxon>Actinomycetota</taxon>
        <taxon>Actinomycetes</taxon>
        <taxon>Cryptosporangiales</taxon>
        <taxon>Cryptosporangiaceae</taxon>
        <taxon>Cryptosporangium</taxon>
    </lineage>
</organism>
<evidence type="ECO:0000256" key="3">
    <source>
        <dbReference type="ARBA" id="ARBA00022989"/>
    </source>
</evidence>
<dbReference type="InterPro" id="IPR050327">
    <property type="entry name" value="Proton-linked_MCT"/>
</dbReference>
<feature type="transmembrane region" description="Helical" evidence="5">
    <location>
        <begin position="396"/>
        <end position="419"/>
    </location>
</feature>
<dbReference type="InterPro" id="IPR020846">
    <property type="entry name" value="MFS_dom"/>
</dbReference>
<feature type="transmembrane region" description="Helical" evidence="5">
    <location>
        <begin position="425"/>
        <end position="444"/>
    </location>
</feature>
<gene>
    <name evidence="7" type="ORF">CryarDRAFT_2656</name>
</gene>
<reference evidence="7 8" key="1">
    <citation type="submission" date="2013-07" db="EMBL/GenBank/DDBJ databases">
        <authorList>
            <consortium name="DOE Joint Genome Institute"/>
            <person name="Eisen J."/>
            <person name="Huntemann M."/>
            <person name="Han J."/>
            <person name="Chen A."/>
            <person name="Kyrpides N."/>
            <person name="Mavromatis K."/>
            <person name="Markowitz V."/>
            <person name="Palaniappan K."/>
            <person name="Ivanova N."/>
            <person name="Schaumberg A."/>
            <person name="Pati A."/>
            <person name="Liolios K."/>
            <person name="Nordberg H.P."/>
            <person name="Cantor M.N."/>
            <person name="Hua S.X."/>
            <person name="Woyke T."/>
        </authorList>
    </citation>
    <scope>NUCLEOTIDE SEQUENCE [LARGE SCALE GENOMIC DNA]</scope>
    <source>
        <strain evidence="7 8">DSM 44712</strain>
    </source>
</reference>
<evidence type="ECO:0000313" key="8">
    <source>
        <dbReference type="Proteomes" id="UP000021053"/>
    </source>
</evidence>
<feature type="domain" description="Major facilitator superfamily (MFS) profile" evidence="6">
    <location>
        <begin position="267"/>
        <end position="463"/>
    </location>
</feature>
<evidence type="ECO:0000256" key="5">
    <source>
        <dbReference type="SAM" id="Phobius"/>
    </source>
</evidence>
<dbReference type="PROSITE" id="PS50850">
    <property type="entry name" value="MFS"/>
    <property type="match status" value="1"/>
</dbReference>
<comment type="subcellular location">
    <subcellularLocation>
        <location evidence="1">Cell membrane</location>
        <topology evidence="1">Multi-pass membrane protein</topology>
    </subcellularLocation>
</comment>
<feature type="transmembrane region" description="Helical" evidence="5">
    <location>
        <begin position="172"/>
        <end position="192"/>
    </location>
</feature>
<feature type="transmembrane region" description="Helical" evidence="5">
    <location>
        <begin position="361"/>
        <end position="384"/>
    </location>
</feature>
<dbReference type="CDD" id="cd17353">
    <property type="entry name" value="MFS_OFA_like"/>
    <property type="match status" value="1"/>
</dbReference>